<accession>M1X4V7</accession>
<dbReference type="OrthoDB" id="9779630at2"/>
<dbReference type="InterPro" id="IPR007157">
    <property type="entry name" value="PspA_VIPP1"/>
</dbReference>
<sequence>MSLIDRILRVIRANFNSLVSNAEDPEKILEQNMMEMQEYLMQLRQAIAAAIANRRRTERHANQAQSHSEEWYRRAKLAVNQGSENLAREALTKRKEYQEATTTLLKQVDEQNEVVAMLRNNMRALELKISDMKTRKDMFIARIRSAETSAKLQEILNGVREIGSLSAFERMEDKILHLESQQEVMPVSSTTIDTLEDSSNINGELTNIKMQPKYIGYPESKQLPKNDN</sequence>
<dbReference type="PANTHER" id="PTHR31088">
    <property type="entry name" value="MEMBRANE-ASSOCIATED PROTEIN VIPP1, CHLOROPLASTIC"/>
    <property type="match status" value="1"/>
</dbReference>
<dbReference type="PANTHER" id="PTHR31088:SF6">
    <property type="entry name" value="PHAGE SHOCK PROTEIN A"/>
    <property type="match status" value="1"/>
</dbReference>
<reference evidence="4" key="2">
    <citation type="submission" date="2016-01" db="EMBL/GenBank/DDBJ databases">
        <title>Diatom-associated endosymboitic cyanobacterium lacks core nitrogen metabolism enzymes.</title>
        <authorList>
            <person name="Hilton J.A."/>
            <person name="Foster R.A."/>
            <person name="Tripp H.J."/>
            <person name="Carter B.J."/>
            <person name="Zehr J.P."/>
            <person name="Villareal T.A."/>
        </authorList>
    </citation>
    <scope>NUCLEOTIDE SEQUENCE [LARGE SCALE GENOMIC DNA]</scope>
    <source>
        <strain evidence="4">HH01</strain>
    </source>
</reference>
<reference evidence="3 4" key="1">
    <citation type="submission" date="2012-05" db="EMBL/GenBank/DDBJ databases">
        <authorList>
            <person name="Hilton J."/>
        </authorList>
    </citation>
    <scope>NUCLEOTIDE SEQUENCE [LARGE SCALE GENOMIC DNA]</scope>
    <source>
        <strain evidence="3 4">HH01</strain>
    </source>
</reference>
<comment type="similarity">
    <text evidence="1">Belongs to the PspA/Vipp/IM30 family.</text>
</comment>
<evidence type="ECO:0000256" key="2">
    <source>
        <dbReference type="SAM" id="Coils"/>
    </source>
</evidence>
<evidence type="ECO:0000256" key="1">
    <source>
        <dbReference type="ARBA" id="ARBA00043985"/>
    </source>
</evidence>
<feature type="coiled-coil region" evidence="2">
    <location>
        <begin position="108"/>
        <end position="135"/>
    </location>
</feature>
<comment type="caution">
    <text evidence="3">The sequence shown here is derived from an EMBL/GenBank/DDBJ whole genome shotgun (WGS) entry which is preliminary data.</text>
</comment>
<dbReference type="STRING" id="1165094.RINTHH_6060"/>
<dbReference type="Pfam" id="PF04012">
    <property type="entry name" value="PspA_IM30"/>
    <property type="match status" value="1"/>
</dbReference>
<gene>
    <name evidence="3" type="ORF">RINTHH_6060</name>
</gene>
<evidence type="ECO:0000313" key="4">
    <source>
        <dbReference type="Proteomes" id="UP000053051"/>
    </source>
</evidence>
<name>M1X4V7_9NOST</name>
<dbReference type="AlphaFoldDB" id="M1X4V7"/>
<evidence type="ECO:0000313" key="3">
    <source>
        <dbReference type="EMBL" id="CCH66761.1"/>
    </source>
</evidence>
<proteinExistence type="inferred from homology"/>
<dbReference type="RefSeq" id="WP_008232560.1">
    <property type="nucleotide sequence ID" value="NZ_CAIY01000027.1"/>
</dbReference>
<feature type="coiled-coil region" evidence="2">
    <location>
        <begin position="26"/>
        <end position="60"/>
    </location>
</feature>
<dbReference type="Proteomes" id="UP000053051">
    <property type="component" value="Unassembled WGS sequence"/>
</dbReference>
<dbReference type="EMBL" id="CAIY01000027">
    <property type="protein sequence ID" value="CCH66761.1"/>
    <property type="molecule type" value="Genomic_DNA"/>
</dbReference>
<keyword evidence="2" id="KW-0175">Coiled coil</keyword>
<keyword evidence="4" id="KW-1185">Reference proteome</keyword>
<protein>
    <submittedName>
        <fullName evidence="3">Phage shock protein A</fullName>
    </submittedName>
</protein>
<organism evidence="3 4">
    <name type="scientific">Richelia intracellularis HH01</name>
    <dbReference type="NCBI Taxonomy" id="1165094"/>
    <lineage>
        <taxon>Bacteria</taxon>
        <taxon>Bacillati</taxon>
        <taxon>Cyanobacteriota</taxon>
        <taxon>Cyanophyceae</taxon>
        <taxon>Nostocales</taxon>
        <taxon>Nostocaceae</taxon>
        <taxon>Richelia</taxon>
    </lineage>
</organism>